<keyword evidence="3" id="KW-1185">Reference proteome</keyword>
<dbReference type="KEGG" id="taj:C1A40_14340"/>
<dbReference type="Gene3D" id="2.60.120.260">
    <property type="entry name" value="Galactose-binding domain-like"/>
    <property type="match status" value="2"/>
</dbReference>
<dbReference type="Proteomes" id="UP000236592">
    <property type="component" value="Chromosome"/>
</dbReference>
<dbReference type="OrthoDB" id="1399054at2"/>
<dbReference type="EMBL" id="CP025938">
    <property type="protein sequence ID" value="AUS06543.1"/>
    <property type="molecule type" value="Genomic_DNA"/>
</dbReference>
<feature type="signal peptide" evidence="1">
    <location>
        <begin position="1"/>
        <end position="16"/>
    </location>
</feature>
<keyword evidence="1" id="KW-0732">Signal</keyword>
<gene>
    <name evidence="2" type="ORF">C1A40_14340</name>
</gene>
<dbReference type="AlphaFoldDB" id="A0A2I7SKW0"/>
<reference evidence="3" key="1">
    <citation type="submission" date="2018-01" db="EMBL/GenBank/DDBJ databases">
        <title>Complete genome of Tamlana sp. UJ94.</title>
        <authorList>
            <person name="Jung J."/>
            <person name="Chung D."/>
            <person name="Bae S.S."/>
            <person name="Baek K."/>
        </authorList>
    </citation>
    <scope>NUCLEOTIDE SEQUENCE [LARGE SCALE GENOMIC DNA]</scope>
    <source>
        <strain evidence="3">UJ94</strain>
    </source>
</reference>
<evidence type="ECO:0000313" key="3">
    <source>
        <dbReference type="Proteomes" id="UP000236592"/>
    </source>
</evidence>
<dbReference type="RefSeq" id="WP_102996486.1">
    <property type="nucleotide sequence ID" value="NZ_CP025938.1"/>
</dbReference>
<feature type="chain" id="PRO_5014349304" description="Secretion system C-terminal sorting domain-containing protein" evidence="1">
    <location>
        <begin position="17"/>
        <end position="413"/>
    </location>
</feature>
<protein>
    <recommendedName>
        <fullName evidence="4">Secretion system C-terminal sorting domain-containing protein</fullName>
    </recommendedName>
</protein>
<organism evidence="2 3">
    <name type="scientific">Pseudotamlana carrageenivorans</name>
    <dbReference type="NCBI Taxonomy" id="2069432"/>
    <lineage>
        <taxon>Bacteria</taxon>
        <taxon>Pseudomonadati</taxon>
        <taxon>Bacteroidota</taxon>
        <taxon>Flavobacteriia</taxon>
        <taxon>Flavobacteriales</taxon>
        <taxon>Flavobacteriaceae</taxon>
        <taxon>Pseudotamlana</taxon>
    </lineage>
</organism>
<sequence>MKKTLLLLLLPLGVLGQVNHPVTNGDFETSTGGVPDSWTAGLGTLTVGDAYAGANGALLTSSSGSPNNNIINDETYSLTVGLPTYLTAWVKPTANNDRSALRLMQSDGTTNLIGGQAVVWNNAEYIDTWNKIMMIQYTPASDIDVKVRLDNPIANDIINYDDVQLVQNPLTVNGDMEIQFLSNSATTPYTQVYQKNQINPISKVTTNFRSGRHALMCNTVGATATFNQGPAYRHVREEAAMDYKGSIWVQLDAASPAADFFAELWVDNAKVATGAITTIDYATESGWVEIESPTYTSDDTGGGSVYLRLVCNNSGTDRAVFYVDDYILNKAPANSLITASNDFIKNNFTVSKTGVSLKSLSGNVQVFDLLGRRLASKQVRAQETLDFNFEEGTFYIVKVSAKEGTASRKVGFN</sequence>
<name>A0A2I7SKW0_9FLAO</name>
<evidence type="ECO:0008006" key="4">
    <source>
        <dbReference type="Google" id="ProtNLM"/>
    </source>
</evidence>
<proteinExistence type="predicted"/>
<accession>A0A2I7SKW0</accession>
<evidence type="ECO:0000256" key="1">
    <source>
        <dbReference type="SAM" id="SignalP"/>
    </source>
</evidence>
<evidence type="ECO:0000313" key="2">
    <source>
        <dbReference type="EMBL" id="AUS06543.1"/>
    </source>
</evidence>